<dbReference type="EMBL" id="JAVFWL010000006">
    <property type="protein sequence ID" value="KAK6763880.1"/>
    <property type="molecule type" value="Genomic_DNA"/>
</dbReference>
<dbReference type="Proteomes" id="UP001303046">
    <property type="component" value="Unassembled WGS sequence"/>
</dbReference>
<comment type="caution">
    <text evidence="1">The sequence shown here is derived from an EMBL/GenBank/DDBJ whole genome shotgun (WGS) entry which is preliminary data.</text>
</comment>
<keyword evidence="2" id="KW-1185">Reference proteome</keyword>
<organism evidence="1 2">
    <name type="scientific">Necator americanus</name>
    <name type="common">Human hookworm</name>
    <dbReference type="NCBI Taxonomy" id="51031"/>
    <lineage>
        <taxon>Eukaryota</taxon>
        <taxon>Metazoa</taxon>
        <taxon>Ecdysozoa</taxon>
        <taxon>Nematoda</taxon>
        <taxon>Chromadorea</taxon>
        <taxon>Rhabditida</taxon>
        <taxon>Rhabditina</taxon>
        <taxon>Rhabditomorpha</taxon>
        <taxon>Strongyloidea</taxon>
        <taxon>Ancylostomatidae</taxon>
        <taxon>Bunostominae</taxon>
        <taxon>Necator</taxon>
    </lineage>
</organism>
<protein>
    <submittedName>
        <fullName evidence="1">Uncharacterized protein</fullName>
    </submittedName>
</protein>
<evidence type="ECO:0000313" key="1">
    <source>
        <dbReference type="EMBL" id="KAK6763880.1"/>
    </source>
</evidence>
<evidence type="ECO:0000313" key="2">
    <source>
        <dbReference type="Proteomes" id="UP001303046"/>
    </source>
</evidence>
<name>A0ABR1EMH8_NECAM</name>
<sequence length="97" mass="11005">MTSTVPVFKGLSAERCQTILDWLRDNATLVSTPPDDESAKQERIYHVHLTLKTSDDHVNLLELSLLSSLKLMVTSKNIPKRMMSSSTSIWKLHRTPL</sequence>
<reference evidence="1 2" key="1">
    <citation type="submission" date="2023-08" db="EMBL/GenBank/DDBJ databases">
        <title>A Necator americanus chromosomal reference genome.</title>
        <authorList>
            <person name="Ilik V."/>
            <person name="Petrzelkova K.J."/>
            <person name="Pardy F."/>
            <person name="Fuh T."/>
            <person name="Niatou-Singa F.S."/>
            <person name="Gouil Q."/>
            <person name="Baker L."/>
            <person name="Ritchie M.E."/>
            <person name="Jex A.R."/>
            <person name="Gazzola D."/>
            <person name="Li H."/>
            <person name="Toshio Fujiwara R."/>
            <person name="Zhan B."/>
            <person name="Aroian R.V."/>
            <person name="Pafco B."/>
            <person name="Schwarz E.M."/>
        </authorList>
    </citation>
    <scope>NUCLEOTIDE SEQUENCE [LARGE SCALE GENOMIC DNA]</scope>
    <source>
        <strain evidence="1 2">Aroian</strain>
        <tissue evidence="1">Whole animal</tissue>
    </source>
</reference>
<proteinExistence type="predicted"/>
<accession>A0ABR1EMH8</accession>
<gene>
    <name evidence="1" type="primary">Necator_chrX.g24441</name>
    <name evidence="1" type="ORF">RB195_024276</name>
</gene>